<evidence type="ECO:0000256" key="2">
    <source>
        <dbReference type="ARBA" id="ARBA00022741"/>
    </source>
</evidence>
<dbReference type="InterPro" id="IPR014721">
    <property type="entry name" value="Ribsml_uS5_D2-typ_fold_subgr"/>
</dbReference>
<keyword evidence="3" id="KW-0067">ATP-binding</keyword>
<dbReference type="Pfam" id="PF01078">
    <property type="entry name" value="Mg_chelatase"/>
    <property type="match status" value="1"/>
</dbReference>
<dbReference type="InterPro" id="IPR025158">
    <property type="entry name" value="Mg_chelat-rel_C"/>
</dbReference>
<dbReference type="Pfam" id="PF13541">
    <property type="entry name" value="ChlI"/>
    <property type="match status" value="1"/>
</dbReference>
<feature type="domain" description="AAA+ ATPase" evidence="4">
    <location>
        <begin position="211"/>
        <end position="391"/>
    </location>
</feature>
<proteinExistence type="inferred from homology"/>
<dbReference type="Pfam" id="PF13335">
    <property type="entry name" value="Mg_chelatase_C"/>
    <property type="match status" value="1"/>
</dbReference>
<organism evidence="5 6">
    <name type="scientific">Vibrio vulnificus (strain YJ016)</name>
    <dbReference type="NCBI Taxonomy" id="196600"/>
    <lineage>
        <taxon>Bacteria</taxon>
        <taxon>Pseudomonadati</taxon>
        <taxon>Pseudomonadota</taxon>
        <taxon>Gammaproteobacteria</taxon>
        <taxon>Vibrionales</taxon>
        <taxon>Vibrionaceae</taxon>
        <taxon>Vibrio</taxon>
    </lineage>
</organism>
<dbReference type="InterPro" id="IPR020568">
    <property type="entry name" value="Ribosomal_Su5_D2-typ_SF"/>
</dbReference>
<dbReference type="InterPro" id="IPR000523">
    <property type="entry name" value="Mg_chelatse_chII-like_cat_dom"/>
</dbReference>
<keyword evidence="2" id="KW-0547">Nucleotide-binding</keyword>
<dbReference type="Gene3D" id="3.40.50.300">
    <property type="entry name" value="P-loop containing nucleotide triphosphate hydrolases"/>
    <property type="match status" value="1"/>
</dbReference>
<dbReference type="InterPro" id="IPR003593">
    <property type="entry name" value="AAA+_ATPase"/>
</dbReference>
<dbReference type="SUPFAM" id="SSF54211">
    <property type="entry name" value="Ribosomal protein S5 domain 2-like"/>
    <property type="match status" value="1"/>
</dbReference>
<evidence type="ECO:0000313" key="5">
    <source>
        <dbReference type="EMBL" id="BAC96003.1"/>
    </source>
</evidence>
<evidence type="ECO:0000313" key="6">
    <source>
        <dbReference type="Proteomes" id="UP000002675"/>
    </source>
</evidence>
<dbReference type="SMART" id="SM00382">
    <property type="entry name" value="AAA"/>
    <property type="match status" value="1"/>
</dbReference>
<accession>Q7MGJ2</accession>
<dbReference type="NCBIfam" id="NF007365">
    <property type="entry name" value="PRK09862.1"/>
    <property type="match status" value="1"/>
</dbReference>
<dbReference type="NCBIfam" id="TIGR00368">
    <property type="entry name" value="YifB family Mg chelatase-like AAA ATPase"/>
    <property type="match status" value="1"/>
</dbReference>
<dbReference type="GO" id="GO:0005524">
    <property type="term" value="F:ATP binding"/>
    <property type="evidence" value="ECO:0007669"/>
    <property type="project" value="UniProtKB-KW"/>
</dbReference>
<dbReference type="InterPro" id="IPR001208">
    <property type="entry name" value="MCM_dom"/>
</dbReference>
<evidence type="ECO:0000256" key="1">
    <source>
        <dbReference type="ARBA" id="ARBA00006354"/>
    </source>
</evidence>
<dbReference type="InterPro" id="IPR004482">
    <property type="entry name" value="Mg_chelat-rel"/>
</dbReference>
<dbReference type="EMBL" id="BA000037">
    <property type="protein sequence ID" value="BAC96003.1"/>
    <property type="molecule type" value="Genomic_DNA"/>
</dbReference>
<comment type="similarity">
    <text evidence="1">Belongs to the Mg-chelatase subunits D/I family. ComM subfamily.</text>
</comment>
<dbReference type="STRING" id="672.VV93_v1c29610"/>
<dbReference type="PRINTS" id="PR01657">
    <property type="entry name" value="MCMFAMILY"/>
</dbReference>
<dbReference type="InterPro" id="IPR045006">
    <property type="entry name" value="CHLI-like"/>
</dbReference>
<dbReference type="HOGENOM" id="CLU_026145_1_1_6"/>
<dbReference type="PANTHER" id="PTHR32039">
    <property type="entry name" value="MAGNESIUM-CHELATASE SUBUNIT CHLI"/>
    <property type="match status" value="1"/>
</dbReference>
<evidence type="ECO:0000259" key="4">
    <source>
        <dbReference type="SMART" id="SM00382"/>
    </source>
</evidence>
<evidence type="ECO:0000256" key="3">
    <source>
        <dbReference type="ARBA" id="ARBA00022840"/>
    </source>
</evidence>
<dbReference type="AlphaFoldDB" id="Q7MGJ2"/>
<reference evidence="5 6" key="1">
    <citation type="journal article" date="2003" name="Genome Res.">
        <title>Comparative genome analysis of Vibrio vulnificus, a marine pathogen.</title>
        <authorList>
            <person name="Chen C.Y."/>
            <person name="Wu K.M."/>
            <person name="Chang Y.C."/>
            <person name="Chang C.H."/>
            <person name="Tsai H.C."/>
            <person name="Liao T.L."/>
            <person name="Liu Y.M."/>
            <person name="Chen H.J."/>
            <person name="Shen A.B."/>
            <person name="Li J.C."/>
            <person name="Su T.L."/>
            <person name="Shao C.P."/>
            <person name="Lee C.T."/>
            <person name="Hor L.I."/>
            <person name="Tsai S.F."/>
        </authorList>
    </citation>
    <scope>NUCLEOTIDE SEQUENCE [LARGE SCALE GENOMIC DNA]</scope>
    <source>
        <strain evidence="5 6">YJ016</strain>
    </source>
</reference>
<sequence length="508" mass="55038">MMGLAIIHSRASVGVEAPSVSVEVHISNGLPGFTLVGLPETTVKESKDRVRSAIVNSNFQFPAKRITVNLAPADLPKEGGRFDLPIALGILAASEQISVQFLQQHEFIGELALSGELRAVKGVLPAALAAKGVSRSLVVPHANGDQAALVGKNMHKSACSLIEVCAYLCGQQALALHQAPQREKPAQHHRDLQDIIGQQQGKRALEIAAAGNHNLLFLGPPGTGKTMLASRLRDLLPEMSEEEAMETAAVASLTQSDINEHNWKQRPFRAPHHSSSMAALVGGGTIPRPGEISLAHNGLLFLDEMPEFERKVLDSMREPLESGEIIISRAQGKTRFPARFQLVGALNPSPTGYYEGNQARANPQAILRYLGRLSGPLLDRFDMSLEIPALPKGTLAEGGERGEPTAVVKARVEQARERMQHRNGKVNALLGSREIEAFCPLSKQDAEFLETALHRLGLSIRAYHRIIKVARTIADLEGAPQITRAHLAEALGYRAMDRLLKQLTLQAV</sequence>
<protein>
    <submittedName>
        <fullName evidence="5">ComM-related protein</fullName>
    </submittedName>
</protein>
<gene>
    <name evidence="5" type="ordered locus">VV3239</name>
</gene>
<dbReference type="KEGG" id="vvy:VV3239"/>
<dbReference type="Gene3D" id="3.30.230.10">
    <property type="match status" value="1"/>
</dbReference>
<dbReference type="GO" id="GO:0003677">
    <property type="term" value="F:DNA binding"/>
    <property type="evidence" value="ECO:0007669"/>
    <property type="project" value="InterPro"/>
</dbReference>
<dbReference type="SUPFAM" id="SSF52540">
    <property type="entry name" value="P-loop containing nucleoside triphosphate hydrolases"/>
    <property type="match status" value="1"/>
</dbReference>
<dbReference type="eggNOG" id="COG0606">
    <property type="taxonomic scope" value="Bacteria"/>
</dbReference>
<dbReference type="Proteomes" id="UP000002675">
    <property type="component" value="Chromosome I"/>
</dbReference>
<dbReference type="PANTHER" id="PTHR32039:SF7">
    <property type="entry name" value="COMPETENCE PROTEIN COMM"/>
    <property type="match status" value="1"/>
</dbReference>
<dbReference type="InterPro" id="IPR027417">
    <property type="entry name" value="P-loop_NTPase"/>
</dbReference>
<name>Q7MGJ2_VIBVY</name>